<keyword evidence="3 5" id="KW-1133">Transmembrane helix</keyword>
<keyword evidence="2 5" id="KW-0812">Transmembrane</keyword>
<name>A0A542EFD6_9MICO</name>
<accession>A0A542EFD6</accession>
<dbReference type="OrthoDB" id="5187293at2"/>
<dbReference type="Proteomes" id="UP000320806">
    <property type="component" value="Unassembled WGS sequence"/>
</dbReference>
<feature type="transmembrane region" description="Helical" evidence="5">
    <location>
        <begin position="238"/>
        <end position="258"/>
    </location>
</feature>
<dbReference type="AlphaFoldDB" id="A0A542EFD6"/>
<feature type="transmembrane region" description="Helical" evidence="5">
    <location>
        <begin position="308"/>
        <end position="324"/>
    </location>
</feature>
<dbReference type="Pfam" id="PF02361">
    <property type="entry name" value="CbiQ"/>
    <property type="match status" value="1"/>
</dbReference>
<gene>
    <name evidence="6" type="ORF">FB459_1508</name>
</gene>
<evidence type="ECO:0000313" key="7">
    <source>
        <dbReference type="Proteomes" id="UP000320806"/>
    </source>
</evidence>
<dbReference type="EMBL" id="VFMO01000001">
    <property type="protein sequence ID" value="TQJ14062.1"/>
    <property type="molecule type" value="Genomic_DNA"/>
</dbReference>
<feature type="transmembrane region" description="Helical" evidence="5">
    <location>
        <begin position="344"/>
        <end position="365"/>
    </location>
</feature>
<dbReference type="PANTHER" id="PTHR33514:SF15">
    <property type="entry name" value="COBALT TRANSPORT PROTEIN"/>
    <property type="match status" value="1"/>
</dbReference>
<feature type="transmembrane region" description="Helical" evidence="5">
    <location>
        <begin position="64"/>
        <end position="85"/>
    </location>
</feature>
<sequence length="383" mass="40774">MSTPGRSSAQAARFVHPGAWWLWACCLAAAVTRTTNPVLLLLALTVVVLVVIARRPDAPWARSFTMYAWLGLFVIVTRMVLFVLIGSKAGPTILVTLPTVDLPSWAAGIQLLGPIPLEDLIAALCEGLRLATMLLCFGAANALANPRRLLRALPAAVRDIGTAVVIALTVVPQLAESAKRVARARELRGTSVKGVRALRVIALPVLQDTLDRSLLLAASMDSRGFGTRLSVSHRDRRLIGVLSLGGLMAVCVGLYGLLDDRGDQAIPLWATVATVAGLVLGALAVWWGGRRVPRSVYRSDPWKSAETIVSLCGVTALVAMIVALERNPLATIMPLEPTLGTPLVPLTAVLGLLVAALPAFVTPPLPPKPKRGPRQNQQMQEIS</sequence>
<evidence type="ECO:0000256" key="3">
    <source>
        <dbReference type="ARBA" id="ARBA00022989"/>
    </source>
</evidence>
<dbReference type="PANTHER" id="PTHR33514">
    <property type="entry name" value="PROTEIN ABCI12, CHLOROPLASTIC"/>
    <property type="match status" value="1"/>
</dbReference>
<proteinExistence type="predicted"/>
<protein>
    <submittedName>
        <fullName evidence="6">Energy-coupling factor transport system permease protein</fullName>
    </submittedName>
</protein>
<comment type="subcellular location">
    <subcellularLocation>
        <location evidence="1">Membrane</location>
        <topology evidence="1">Multi-pass membrane protein</topology>
    </subcellularLocation>
</comment>
<keyword evidence="4 5" id="KW-0472">Membrane</keyword>
<keyword evidence="7" id="KW-1185">Reference proteome</keyword>
<organism evidence="6 7">
    <name type="scientific">Yimella lutea</name>
    <dbReference type="NCBI Taxonomy" id="587872"/>
    <lineage>
        <taxon>Bacteria</taxon>
        <taxon>Bacillati</taxon>
        <taxon>Actinomycetota</taxon>
        <taxon>Actinomycetes</taxon>
        <taxon>Micrococcales</taxon>
        <taxon>Dermacoccaceae</taxon>
        <taxon>Yimella</taxon>
    </lineage>
</organism>
<dbReference type="GO" id="GO:0005886">
    <property type="term" value="C:plasma membrane"/>
    <property type="evidence" value="ECO:0007669"/>
    <property type="project" value="TreeGrafter"/>
</dbReference>
<dbReference type="RefSeq" id="WP_141927980.1">
    <property type="nucleotide sequence ID" value="NZ_BAABCI010000034.1"/>
</dbReference>
<evidence type="ECO:0000256" key="5">
    <source>
        <dbReference type="SAM" id="Phobius"/>
    </source>
</evidence>
<feature type="transmembrane region" description="Helical" evidence="5">
    <location>
        <begin position="264"/>
        <end position="287"/>
    </location>
</feature>
<feature type="transmembrane region" description="Helical" evidence="5">
    <location>
        <begin position="20"/>
        <end position="52"/>
    </location>
</feature>
<dbReference type="InterPro" id="IPR003339">
    <property type="entry name" value="ABC/ECF_trnsptr_transmembrane"/>
</dbReference>
<dbReference type="CDD" id="cd16914">
    <property type="entry name" value="EcfT"/>
    <property type="match status" value="1"/>
</dbReference>
<evidence type="ECO:0000256" key="2">
    <source>
        <dbReference type="ARBA" id="ARBA00022692"/>
    </source>
</evidence>
<comment type="caution">
    <text evidence="6">The sequence shown here is derived from an EMBL/GenBank/DDBJ whole genome shotgun (WGS) entry which is preliminary data.</text>
</comment>
<reference evidence="6 7" key="1">
    <citation type="submission" date="2019-06" db="EMBL/GenBank/DDBJ databases">
        <title>Sequencing the genomes of 1000 actinobacteria strains.</title>
        <authorList>
            <person name="Klenk H.-P."/>
        </authorList>
    </citation>
    <scope>NUCLEOTIDE SEQUENCE [LARGE SCALE GENOMIC DNA]</scope>
    <source>
        <strain evidence="6 7">DSM 19828</strain>
    </source>
</reference>
<evidence type="ECO:0000256" key="1">
    <source>
        <dbReference type="ARBA" id="ARBA00004141"/>
    </source>
</evidence>
<evidence type="ECO:0000313" key="6">
    <source>
        <dbReference type="EMBL" id="TQJ14062.1"/>
    </source>
</evidence>
<evidence type="ECO:0000256" key="4">
    <source>
        <dbReference type="ARBA" id="ARBA00023136"/>
    </source>
</evidence>